<dbReference type="EMBL" id="JAGYPF010000002">
    <property type="protein sequence ID" value="MBS4213149.1"/>
    <property type="molecule type" value="Genomic_DNA"/>
</dbReference>
<evidence type="ECO:0000313" key="2">
    <source>
        <dbReference type="Proteomes" id="UP000679749"/>
    </source>
</evidence>
<dbReference type="AlphaFoldDB" id="A0A942YUI2"/>
<gene>
    <name evidence="1" type="ORF">KHA99_11885</name>
</gene>
<name>A0A942YUI2_9BACI</name>
<comment type="caution">
    <text evidence="1">The sequence shown here is derived from an EMBL/GenBank/DDBJ whole genome shotgun (WGS) entry which is preliminary data.</text>
</comment>
<proteinExistence type="predicted"/>
<protein>
    <submittedName>
        <fullName evidence="1">Uncharacterized protein</fullName>
    </submittedName>
</protein>
<dbReference type="RefSeq" id="WP_213117653.1">
    <property type="nucleotide sequence ID" value="NZ_JAGYPF010000002.1"/>
</dbReference>
<accession>A0A942YUI2</accession>
<evidence type="ECO:0000313" key="1">
    <source>
        <dbReference type="EMBL" id="MBS4213149.1"/>
    </source>
</evidence>
<dbReference type="Proteomes" id="UP000679749">
    <property type="component" value="Unassembled WGS sequence"/>
</dbReference>
<keyword evidence="2" id="KW-1185">Reference proteome</keyword>
<reference evidence="1" key="1">
    <citation type="submission" date="2021-05" db="EMBL/GenBank/DDBJ databases">
        <title>Novel Bacillus species.</title>
        <authorList>
            <person name="Liu G."/>
        </authorList>
    </citation>
    <scope>NUCLEOTIDE SEQUENCE</scope>
    <source>
        <strain evidence="1">FJAT-49825</strain>
    </source>
</reference>
<dbReference type="InterPro" id="IPR036280">
    <property type="entry name" value="Multihaem_cyt_sf"/>
</dbReference>
<dbReference type="SUPFAM" id="SSF48695">
    <property type="entry name" value="Multiheme cytochromes"/>
    <property type="match status" value="1"/>
</dbReference>
<sequence>MVSNAIPFKYGVKNLKPAISATITSPNGTINGDSIIFKLDGHPVGFTYDAGSGLVSYTPSDALENEAYHTVSIAASDLSGTSINKEWKFYTNTYPDMKDSNISNCTSCHQANRIEGSNGDLESVHIKKLYFNGTHSNNRCDNCHNYISVPSNCSQCHEDPDGTFAYAPHGSTPSIKYQPTNVDATMPLRVTENREMNDCILCHQPGSQVKGYTGYQSTPTRLLNNHDIPELHKANNEPDCTGCHAKSLTNEHARDGRQDANGNPITCNTCHQSTNPAVVQAIKDKNTSCTSCHSRDTVHKDIHSKCATCHSKGSYEDSRSAN</sequence>
<dbReference type="CDD" id="cd08168">
    <property type="entry name" value="Cytochrom_C3"/>
    <property type="match status" value="1"/>
</dbReference>
<organism evidence="1 2">
    <name type="scientific">Neobacillus rhizophilus</name>
    <dbReference type="NCBI Taxonomy" id="2833579"/>
    <lineage>
        <taxon>Bacteria</taxon>
        <taxon>Bacillati</taxon>
        <taxon>Bacillota</taxon>
        <taxon>Bacilli</taxon>
        <taxon>Bacillales</taxon>
        <taxon>Bacillaceae</taxon>
        <taxon>Neobacillus</taxon>
    </lineage>
</organism>
<dbReference type="Gene3D" id="3.90.10.10">
    <property type="entry name" value="Cytochrome C3"/>
    <property type="match status" value="2"/>
</dbReference>